<evidence type="ECO:0000313" key="2">
    <source>
        <dbReference type="Proteomes" id="UP000236248"/>
    </source>
</evidence>
<accession>A0A2K5ARN3</accession>
<protein>
    <submittedName>
        <fullName evidence="1">Uncharacterized protein</fullName>
    </submittedName>
</protein>
<proteinExistence type="predicted"/>
<name>A0A2K5ARN3_9ARCH</name>
<organism evidence="1 2">
    <name type="scientific">Candidatus Nitrosocaldus cavascurensis</name>
    <dbReference type="NCBI Taxonomy" id="2058097"/>
    <lineage>
        <taxon>Archaea</taxon>
        <taxon>Nitrososphaerota</taxon>
        <taxon>Nitrososphaeria</taxon>
        <taxon>Candidatus Nitrosocaldales</taxon>
        <taxon>Candidatus Nitrosocaldaceae</taxon>
        <taxon>Candidatus Nitrosocaldus</taxon>
    </lineage>
</organism>
<keyword evidence="2" id="KW-1185">Reference proteome</keyword>
<dbReference type="GeneID" id="77168409"/>
<dbReference type="AlphaFoldDB" id="A0A2K5ARN3"/>
<sequence>MESPDKAITSIILDDEIDLFCDEPLIVGEVMLIVLRRLISY</sequence>
<dbReference type="RefSeq" id="WP_269459679.1">
    <property type="nucleotide sequence ID" value="NZ_LT981265.1"/>
</dbReference>
<gene>
    <name evidence="1" type="ORF">NCAV_1135</name>
</gene>
<evidence type="ECO:0000313" key="1">
    <source>
        <dbReference type="EMBL" id="SPC34310.1"/>
    </source>
</evidence>
<dbReference type="Proteomes" id="UP000236248">
    <property type="component" value="Chromosome NCAV"/>
</dbReference>
<reference evidence="2" key="1">
    <citation type="submission" date="2018-01" db="EMBL/GenBank/DDBJ databases">
        <authorList>
            <person name="Kerou L M."/>
        </authorList>
    </citation>
    <scope>NUCLEOTIDE SEQUENCE [LARGE SCALE GENOMIC DNA]</scope>
    <source>
        <strain evidence="2">SCU2</strain>
    </source>
</reference>
<dbReference type="EMBL" id="LT981265">
    <property type="protein sequence ID" value="SPC34310.1"/>
    <property type="molecule type" value="Genomic_DNA"/>
</dbReference>
<dbReference type="KEGG" id="ncv:NCAV_1135"/>